<dbReference type="Proteomes" id="UP001333110">
    <property type="component" value="Unassembled WGS sequence"/>
</dbReference>
<proteinExistence type="predicted"/>
<dbReference type="EMBL" id="JAUNZN010000037">
    <property type="protein sequence ID" value="KAK4806630.1"/>
    <property type="molecule type" value="Genomic_DNA"/>
</dbReference>
<dbReference type="AlphaFoldDB" id="A0AAN7RKM2"/>
<dbReference type="PANTHER" id="PTHR33332">
    <property type="entry name" value="REVERSE TRANSCRIPTASE DOMAIN-CONTAINING PROTEIN"/>
    <property type="match status" value="1"/>
</dbReference>
<keyword evidence="3" id="KW-1185">Reference proteome</keyword>
<reference evidence="2 3" key="1">
    <citation type="journal article" date="2023" name="J. Hered.">
        <title>Chromosome-level genome of the wood stork (Mycteria americana) provides insight into avian chromosome evolution.</title>
        <authorList>
            <person name="Flamio R. Jr."/>
            <person name="Ramstad K.M."/>
        </authorList>
    </citation>
    <scope>NUCLEOTIDE SEQUENCE [LARGE SCALE GENOMIC DNA]</scope>
    <source>
        <strain evidence="2">JAX WOST 10</strain>
    </source>
</reference>
<organism evidence="2 3">
    <name type="scientific">Mycteria americana</name>
    <name type="common">Wood stork</name>
    <dbReference type="NCBI Taxonomy" id="33587"/>
    <lineage>
        <taxon>Eukaryota</taxon>
        <taxon>Metazoa</taxon>
        <taxon>Chordata</taxon>
        <taxon>Craniata</taxon>
        <taxon>Vertebrata</taxon>
        <taxon>Euteleostomi</taxon>
        <taxon>Archelosauria</taxon>
        <taxon>Archosauria</taxon>
        <taxon>Dinosauria</taxon>
        <taxon>Saurischia</taxon>
        <taxon>Theropoda</taxon>
        <taxon>Coelurosauria</taxon>
        <taxon>Aves</taxon>
        <taxon>Neognathae</taxon>
        <taxon>Neoaves</taxon>
        <taxon>Aequornithes</taxon>
        <taxon>Ciconiiformes</taxon>
        <taxon>Ciconiidae</taxon>
        <taxon>Mycteria</taxon>
    </lineage>
</organism>
<name>A0AAN7RKM2_MYCAM</name>
<gene>
    <name evidence="2" type="ORF">QYF61_022936</name>
</gene>
<evidence type="ECO:0008006" key="4">
    <source>
        <dbReference type="Google" id="ProtNLM"/>
    </source>
</evidence>
<feature type="region of interest" description="Disordered" evidence="1">
    <location>
        <begin position="251"/>
        <end position="278"/>
    </location>
</feature>
<accession>A0AAN7RKM2</accession>
<protein>
    <recommendedName>
        <fullName evidence="4">Rna-directed dna polymerase from mobile element jockey-like</fullName>
    </recommendedName>
</protein>
<evidence type="ECO:0000313" key="2">
    <source>
        <dbReference type="EMBL" id="KAK4806630.1"/>
    </source>
</evidence>
<evidence type="ECO:0000256" key="1">
    <source>
        <dbReference type="SAM" id="MobiDB-lite"/>
    </source>
</evidence>
<evidence type="ECO:0000313" key="3">
    <source>
        <dbReference type="Proteomes" id="UP001333110"/>
    </source>
</evidence>
<feature type="compositionally biased region" description="Basic and acidic residues" evidence="1">
    <location>
        <begin position="254"/>
        <end position="271"/>
    </location>
</feature>
<comment type="caution">
    <text evidence="2">The sequence shown here is derived from an EMBL/GenBank/DDBJ whole genome shotgun (WGS) entry which is preliminary data.</text>
</comment>
<sequence length="278" mass="30489">MHMAIFMFSTTAPYGIPRNAQALLLKVALIHFRTKPALMYRVVLPPNVENQKIRSSEGEDPFSLENFLSCIAERLLKLLQPLDCYSLLLFQVGTNDAAKLGIYRPVSLISIPGNTMEQLILDTKLGGVADTPEGCVAIQRDLDRLEKWADRNLMKFNKGNCQVLPLGRNKPMHQPMLGVSQLERSLAEKALGLLVDTKLNTSQQHALVGNKANGMLGCIDKYCQQLGGRDLSPLFSTDEATAGVVGPVLGSSVQERHGHTGERPMKGHKDDEETGASL</sequence>